<feature type="compositionally biased region" description="Acidic residues" evidence="1">
    <location>
        <begin position="110"/>
        <end position="120"/>
    </location>
</feature>
<reference evidence="2 3" key="1">
    <citation type="journal article" date="2018" name="Evol. Lett.">
        <title>Horizontal gene cluster transfer increased hallucinogenic mushroom diversity.</title>
        <authorList>
            <person name="Reynolds H.T."/>
            <person name="Vijayakumar V."/>
            <person name="Gluck-Thaler E."/>
            <person name="Korotkin H.B."/>
            <person name="Matheny P.B."/>
            <person name="Slot J.C."/>
        </authorList>
    </citation>
    <scope>NUCLEOTIDE SEQUENCE [LARGE SCALE GENOMIC DNA]</scope>
    <source>
        <strain evidence="2 3">SRW20</strain>
    </source>
</reference>
<feature type="compositionally biased region" description="Basic and acidic residues" evidence="1">
    <location>
        <begin position="195"/>
        <end position="207"/>
    </location>
</feature>
<feature type="compositionally biased region" description="Polar residues" evidence="1">
    <location>
        <begin position="244"/>
        <end position="264"/>
    </location>
</feature>
<feature type="compositionally biased region" description="Low complexity" evidence="1">
    <location>
        <begin position="83"/>
        <end position="94"/>
    </location>
</feature>
<feature type="compositionally biased region" description="Polar residues" evidence="1">
    <location>
        <begin position="125"/>
        <end position="140"/>
    </location>
</feature>
<sequence length="484" mass="52682">MPKPSQRTATSQLRPHSRSSSATKLGANLQFTQKDAQPQKHIDKSKKPAYQHEAHANKVPFARANSSQRVHSREHLTLTNKRQAAAPPQYHQQPTRVPNGKAFRIASPSEEGDDDDDEWVSSESGPATPNHRNSDSSDTASEADGPDQAILNAQIPQAQPRPAAQAQAQLQAAQQQHPPARPDALLNRVPTARQTDFEALQKLERTNTARPSSPPSRVLTQPHAAAAPPMPPQPPRQASPSEAEPQNQNDAASHLRQNANANSNSHKRRSRPPSTHSSQSKAEHVLRPHPLIRGVSQGHINVVPKQPPLTPLTVVPSAAPPQISTSPPDSEHDGGSRHHLSSSPTSFKTSSGSPISTDLPHSPYPLDRRTSFSSTRSVNTVPVHSTIIREMPRAHDRTRTLSTMSTSSSSAALSSLTHLPTVTRPPSPQTIAFFPPVNPHANLEGIHPLLPVPYLHNHLTVLSRRTPIRESFDRVIRAKNAVSR</sequence>
<protein>
    <submittedName>
        <fullName evidence="2">Uncharacterized protein</fullName>
    </submittedName>
</protein>
<feature type="compositionally biased region" description="Pro residues" evidence="1">
    <location>
        <begin position="228"/>
        <end position="237"/>
    </location>
</feature>
<evidence type="ECO:0000313" key="2">
    <source>
        <dbReference type="EMBL" id="PPQ74495.1"/>
    </source>
</evidence>
<feature type="compositionally biased region" description="Basic and acidic residues" evidence="1">
    <location>
        <begin position="37"/>
        <end position="56"/>
    </location>
</feature>
<dbReference type="Proteomes" id="UP000284706">
    <property type="component" value="Unassembled WGS sequence"/>
</dbReference>
<organism evidence="2 3">
    <name type="scientific">Gymnopilus dilepis</name>
    <dbReference type="NCBI Taxonomy" id="231916"/>
    <lineage>
        <taxon>Eukaryota</taxon>
        <taxon>Fungi</taxon>
        <taxon>Dikarya</taxon>
        <taxon>Basidiomycota</taxon>
        <taxon>Agaricomycotina</taxon>
        <taxon>Agaricomycetes</taxon>
        <taxon>Agaricomycetidae</taxon>
        <taxon>Agaricales</taxon>
        <taxon>Agaricineae</taxon>
        <taxon>Hymenogastraceae</taxon>
        <taxon>Gymnopilus</taxon>
    </lineage>
</organism>
<feature type="compositionally biased region" description="Low complexity" evidence="1">
    <location>
        <begin position="153"/>
        <end position="184"/>
    </location>
</feature>
<feature type="region of interest" description="Disordered" evidence="1">
    <location>
        <begin position="1"/>
        <end position="378"/>
    </location>
</feature>
<name>A0A409W7P6_9AGAR</name>
<dbReference type="EMBL" id="NHYE01005336">
    <property type="protein sequence ID" value="PPQ74495.1"/>
    <property type="molecule type" value="Genomic_DNA"/>
</dbReference>
<feature type="compositionally biased region" description="Low complexity" evidence="1">
    <location>
        <begin position="341"/>
        <end position="354"/>
    </location>
</feature>
<dbReference type="InParanoid" id="A0A409W7P6"/>
<keyword evidence="3" id="KW-1185">Reference proteome</keyword>
<feature type="compositionally biased region" description="Polar residues" evidence="1">
    <location>
        <begin position="1"/>
        <end position="36"/>
    </location>
</feature>
<accession>A0A409W7P6</accession>
<gene>
    <name evidence="2" type="ORF">CVT26_007955</name>
</gene>
<proteinExistence type="predicted"/>
<evidence type="ECO:0000256" key="1">
    <source>
        <dbReference type="SAM" id="MobiDB-lite"/>
    </source>
</evidence>
<dbReference type="STRING" id="231916.A0A409W7P6"/>
<comment type="caution">
    <text evidence="2">The sequence shown here is derived from an EMBL/GenBank/DDBJ whole genome shotgun (WGS) entry which is preliminary data.</text>
</comment>
<dbReference type="OrthoDB" id="3219024at2759"/>
<dbReference type="AlphaFoldDB" id="A0A409W7P6"/>
<evidence type="ECO:0000313" key="3">
    <source>
        <dbReference type="Proteomes" id="UP000284706"/>
    </source>
</evidence>